<organism evidence="1 2">
    <name type="scientific">Brachyspira aalborgi</name>
    <dbReference type="NCBI Taxonomy" id="29522"/>
    <lineage>
        <taxon>Bacteria</taxon>
        <taxon>Pseudomonadati</taxon>
        <taxon>Spirochaetota</taxon>
        <taxon>Spirochaetia</taxon>
        <taxon>Brachyspirales</taxon>
        <taxon>Brachyspiraceae</taxon>
        <taxon>Brachyspira</taxon>
    </lineage>
</organism>
<reference evidence="1 2" key="1">
    <citation type="journal article" date="1992" name="Lakartidningen">
        <title>[Penicillin V and not amoxicillin is the first choice preparation in acute otitis].</title>
        <authorList>
            <person name="Kamme C."/>
            <person name="Lundgren K."/>
            <person name="Prellner K."/>
        </authorList>
    </citation>
    <scope>NUCLEOTIDE SEQUENCE [LARGE SCALE GENOMIC DNA]</scope>
    <source>
        <strain evidence="1 2">W1</strain>
    </source>
</reference>
<dbReference type="RefSeq" id="WP_147758120.1">
    <property type="nucleotide sequence ID" value="NZ_SAXT01000003.1"/>
</dbReference>
<dbReference type="Gene3D" id="3.30.1330.60">
    <property type="entry name" value="OmpA-like domain"/>
    <property type="match status" value="2"/>
</dbReference>
<dbReference type="SUPFAM" id="SSF103088">
    <property type="entry name" value="OmpA-like"/>
    <property type="match status" value="2"/>
</dbReference>
<dbReference type="InterPro" id="IPR050330">
    <property type="entry name" value="Bact_OuterMem_StrucFunc"/>
</dbReference>
<proteinExistence type="predicted"/>
<protein>
    <recommendedName>
        <fullName evidence="3">OmpA family protein</fullName>
    </recommendedName>
</protein>
<sequence>MNRIILILFLIFVYKLSAYDLLNLFHIEKTDRGEKLAFIDNEDMYFPLGIYEFDEENLKRTKQIAMFLKANPDCYLIVEGHSDINPYENEDEYGIKNTMLSYYRSLIFLQKIRVYGNFDNRIITLAYGYKYPKYTEADKIKNRRLEFIVLSDEKELKKQEKYIKSVKDSLIVMDENIKIENSQNNIIRYIYRDGEKREIRLTYREGAYSPEVKIGDAVKCANPINTIDLFYIEKSERGYILKSKDEYQFIFNKNSYDVRQEYSNMMQNVGMFIDANPDLYFVVEGHSNPITSDKKEYLSYKRALSFSQEIEKYGNYMNRIIPLGYDDKILRYDATNYKNRRLEFVVLQCQVAVKGYLDYVKKHYSPDGYNVLYKKIK</sequence>
<dbReference type="AlphaFoldDB" id="A0A5C8CJ69"/>
<name>A0A5C8CJ69_9SPIR</name>
<dbReference type="EMBL" id="SAXT01000003">
    <property type="protein sequence ID" value="TXJ12926.1"/>
    <property type="molecule type" value="Genomic_DNA"/>
</dbReference>
<evidence type="ECO:0000313" key="2">
    <source>
        <dbReference type="Proteomes" id="UP000325116"/>
    </source>
</evidence>
<gene>
    <name evidence="1" type="ORF">EPJ80_04830</name>
</gene>
<evidence type="ECO:0008006" key="3">
    <source>
        <dbReference type="Google" id="ProtNLM"/>
    </source>
</evidence>
<evidence type="ECO:0000313" key="1">
    <source>
        <dbReference type="EMBL" id="TXJ12926.1"/>
    </source>
</evidence>
<dbReference type="InterPro" id="IPR036737">
    <property type="entry name" value="OmpA-like_sf"/>
</dbReference>
<dbReference type="PANTHER" id="PTHR30329">
    <property type="entry name" value="STATOR ELEMENT OF FLAGELLAR MOTOR COMPLEX"/>
    <property type="match status" value="1"/>
</dbReference>
<dbReference type="PANTHER" id="PTHR30329:SF21">
    <property type="entry name" value="LIPOPROTEIN YIAD-RELATED"/>
    <property type="match status" value="1"/>
</dbReference>
<accession>A0A5C8CJ69</accession>
<dbReference type="Proteomes" id="UP000325116">
    <property type="component" value="Unassembled WGS sequence"/>
</dbReference>
<comment type="caution">
    <text evidence="1">The sequence shown here is derived from an EMBL/GenBank/DDBJ whole genome shotgun (WGS) entry which is preliminary data.</text>
</comment>